<keyword evidence="5" id="KW-1185">Reference proteome</keyword>
<dbReference type="AlphaFoldDB" id="B2A3S1"/>
<dbReference type="HOGENOM" id="CLU_126515_4_0_9"/>
<evidence type="ECO:0000313" key="5">
    <source>
        <dbReference type="Proteomes" id="UP000001683"/>
    </source>
</evidence>
<dbReference type="PANTHER" id="PTHR43578">
    <property type="entry name" value="NADH-QUINONE OXIDOREDUCTASE SUBUNIT F"/>
    <property type="match status" value="1"/>
</dbReference>
<accession>B2A3S1</accession>
<keyword evidence="3" id="KW-0411">Iron-sulfur</keyword>
<dbReference type="EMBL" id="CP001034">
    <property type="protein sequence ID" value="ACB83697.1"/>
    <property type="molecule type" value="Genomic_DNA"/>
</dbReference>
<dbReference type="InterPro" id="IPR036249">
    <property type="entry name" value="Thioredoxin-like_sf"/>
</dbReference>
<protein>
    <submittedName>
        <fullName evidence="4">Ferredoxin-like protein</fullName>
    </submittedName>
</protein>
<dbReference type="GO" id="GO:0046872">
    <property type="term" value="F:metal ion binding"/>
    <property type="evidence" value="ECO:0007669"/>
    <property type="project" value="UniProtKB-KW"/>
</dbReference>
<evidence type="ECO:0000256" key="3">
    <source>
        <dbReference type="ARBA" id="ARBA00023014"/>
    </source>
</evidence>
<reference evidence="4 5" key="2">
    <citation type="journal article" date="2011" name="J. Bacteriol.">
        <title>Complete genome sequence of the anaerobic, halophilic alkalithermophile Natranaerobius thermophilus JW/NM-WN-LF.</title>
        <authorList>
            <person name="Zhao B."/>
            <person name="Mesbah N.M."/>
            <person name="Dalin E."/>
            <person name="Goodwin L."/>
            <person name="Nolan M."/>
            <person name="Pitluck S."/>
            <person name="Chertkov O."/>
            <person name="Brettin T.S."/>
            <person name="Han J."/>
            <person name="Larimer F.W."/>
            <person name="Land M.L."/>
            <person name="Hauser L."/>
            <person name="Kyrpides N."/>
            <person name="Wiegel J."/>
        </authorList>
    </citation>
    <scope>NUCLEOTIDE SEQUENCE [LARGE SCALE GENOMIC DNA]</scope>
    <source>
        <strain evidence="5">ATCC BAA-1301 / DSM 18059 / JW/NM-WN-LF</strain>
    </source>
</reference>
<evidence type="ECO:0000256" key="1">
    <source>
        <dbReference type="ARBA" id="ARBA00022723"/>
    </source>
</evidence>
<dbReference type="STRING" id="457570.Nther_0098"/>
<dbReference type="KEGG" id="nth:Nther_0098"/>
<keyword evidence="2" id="KW-0408">Iron</keyword>
<dbReference type="InParanoid" id="B2A3S1"/>
<dbReference type="GO" id="GO:0051536">
    <property type="term" value="F:iron-sulfur cluster binding"/>
    <property type="evidence" value="ECO:0007669"/>
    <property type="project" value="UniProtKB-KW"/>
</dbReference>
<name>B2A3S1_NATTJ</name>
<dbReference type="Gene3D" id="3.40.30.10">
    <property type="entry name" value="Glutaredoxin"/>
    <property type="match status" value="1"/>
</dbReference>
<dbReference type="SUPFAM" id="SSF52833">
    <property type="entry name" value="Thioredoxin-like"/>
    <property type="match status" value="1"/>
</dbReference>
<keyword evidence="1" id="KW-0479">Metal-binding</keyword>
<reference evidence="4 5" key="1">
    <citation type="submission" date="2008-04" db="EMBL/GenBank/DDBJ databases">
        <title>Complete sequence of chromosome of Natranaerobius thermophilus JW/NM-WN-LF.</title>
        <authorList>
            <consortium name="US DOE Joint Genome Institute"/>
            <person name="Copeland A."/>
            <person name="Lucas S."/>
            <person name="Lapidus A."/>
            <person name="Glavina del Rio T."/>
            <person name="Dalin E."/>
            <person name="Tice H."/>
            <person name="Bruce D."/>
            <person name="Goodwin L."/>
            <person name="Pitluck S."/>
            <person name="Chertkov O."/>
            <person name="Brettin T."/>
            <person name="Detter J.C."/>
            <person name="Han C."/>
            <person name="Kuske C.R."/>
            <person name="Schmutz J."/>
            <person name="Larimer F."/>
            <person name="Land M."/>
            <person name="Hauser L."/>
            <person name="Kyrpides N."/>
            <person name="Lykidis A."/>
            <person name="Mesbah N.M."/>
            <person name="Wiegel J."/>
        </authorList>
    </citation>
    <scope>NUCLEOTIDE SEQUENCE [LARGE SCALE GENOMIC DNA]</scope>
    <source>
        <strain evidence="5">ATCC BAA-1301 / DSM 18059 / JW/NM-WN-LF</strain>
    </source>
</reference>
<sequence length="124" mass="13785">MSKLKSLEDLKKYREQAKNSTEVRKTNENMVIVGMGTCGIAAGAREVMNALLEELNKRSLKEITVTQTGCIGMCENEVLVDVKKQGEERITYGNVTPEDIPRIVNDHLINGKLVQDLVIGKPNQ</sequence>
<evidence type="ECO:0000313" key="4">
    <source>
        <dbReference type="EMBL" id="ACB83697.1"/>
    </source>
</evidence>
<dbReference type="Proteomes" id="UP000001683">
    <property type="component" value="Chromosome"/>
</dbReference>
<organism evidence="4 5">
    <name type="scientific">Natranaerobius thermophilus (strain ATCC BAA-1301 / DSM 18059 / JW/NM-WN-LF)</name>
    <dbReference type="NCBI Taxonomy" id="457570"/>
    <lineage>
        <taxon>Bacteria</taxon>
        <taxon>Bacillati</taxon>
        <taxon>Bacillota</taxon>
        <taxon>Clostridia</taxon>
        <taxon>Natranaerobiales</taxon>
        <taxon>Natranaerobiaceae</taxon>
        <taxon>Natranaerobius</taxon>
    </lineage>
</organism>
<proteinExistence type="predicted"/>
<dbReference type="eggNOG" id="COG3411">
    <property type="taxonomic scope" value="Bacteria"/>
</dbReference>
<gene>
    <name evidence="4" type="ordered locus">Nther_0098</name>
</gene>
<dbReference type="PANTHER" id="PTHR43578:SF3">
    <property type="entry name" value="NADH-QUINONE OXIDOREDUCTASE SUBUNIT F"/>
    <property type="match status" value="1"/>
</dbReference>
<evidence type="ECO:0000256" key="2">
    <source>
        <dbReference type="ARBA" id="ARBA00023004"/>
    </source>
</evidence>
<dbReference type="RefSeq" id="WP_012446588.1">
    <property type="nucleotide sequence ID" value="NC_010718.1"/>
</dbReference>
<dbReference type="CDD" id="cd02980">
    <property type="entry name" value="TRX_Fd_family"/>
    <property type="match status" value="1"/>
</dbReference>